<dbReference type="Proteomes" id="UP001165060">
    <property type="component" value="Unassembled WGS sequence"/>
</dbReference>
<keyword evidence="2" id="KW-1185">Reference proteome</keyword>
<evidence type="ECO:0000313" key="1">
    <source>
        <dbReference type="EMBL" id="GMI37816.1"/>
    </source>
</evidence>
<reference evidence="1 2" key="1">
    <citation type="journal article" date="2023" name="Commun. Biol.">
        <title>Genome analysis of Parmales, the sister group of diatoms, reveals the evolutionary specialization of diatoms from phago-mixotrophs to photoautotrophs.</title>
        <authorList>
            <person name="Ban H."/>
            <person name="Sato S."/>
            <person name="Yoshikawa S."/>
            <person name="Yamada K."/>
            <person name="Nakamura Y."/>
            <person name="Ichinomiya M."/>
            <person name="Sato N."/>
            <person name="Blanc-Mathieu R."/>
            <person name="Endo H."/>
            <person name="Kuwata A."/>
            <person name="Ogata H."/>
        </authorList>
    </citation>
    <scope>NUCLEOTIDE SEQUENCE [LARGE SCALE GENOMIC DNA]</scope>
</reference>
<organism evidence="1 2">
    <name type="scientific">Tetraparma gracilis</name>
    <dbReference type="NCBI Taxonomy" id="2962635"/>
    <lineage>
        <taxon>Eukaryota</taxon>
        <taxon>Sar</taxon>
        <taxon>Stramenopiles</taxon>
        <taxon>Ochrophyta</taxon>
        <taxon>Bolidophyceae</taxon>
        <taxon>Parmales</taxon>
        <taxon>Triparmaceae</taxon>
        <taxon>Tetraparma</taxon>
    </lineage>
</organism>
<gene>
    <name evidence="1" type="ORF">TeGR_g15131</name>
</gene>
<sequence length="256" mass="27837">MELTADGEDMPVTSTTSTTRNSRLCVLRKKEGGGEVGTNGTSSALVPRALQLMGASMSLFLSWRSMFEQMNLAEKVCFRRASPFVRFNAVALHSTGKTKNKDNSVCSGVSQAGFCTHSENNEVTLVEALGWSGAVVQIAAEKNVIIELNDIITVSVRICPRCKTKMVSHNTKALALRAAEGFGHGFDDDMSDELKDMPFIAYEARDGDDGDELDSIWFTLDGNDKNVEFGYFDVSNFKTNDEALGDFGLGNFDLGA</sequence>
<protein>
    <submittedName>
        <fullName evidence="1">Uncharacterized protein</fullName>
    </submittedName>
</protein>
<proteinExistence type="predicted"/>
<comment type="caution">
    <text evidence="1">The sequence shown here is derived from an EMBL/GenBank/DDBJ whole genome shotgun (WGS) entry which is preliminary data.</text>
</comment>
<evidence type="ECO:0000313" key="2">
    <source>
        <dbReference type="Proteomes" id="UP001165060"/>
    </source>
</evidence>
<dbReference type="EMBL" id="BRYB01003497">
    <property type="protein sequence ID" value="GMI37816.1"/>
    <property type="molecule type" value="Genomic_DNA"/>
</dbReference>
<name>A0ABQ6N0J9_9STRA</name>
<accession>A0ABQ6N0J9</accession>